<organism evidence="2 3">
    <name type="scientific">Flavobacterium gawalongense</name>
    <dbReference type="NCBI Taxonomy" id="2594432"/>
    <lineage>
        <taxon>Bacteria</taxon>
        <taxon>Pseudomonadati</taxon>
        <taxon>Bacteroidota</taxon>
        <taxon>Flavobacteriia</taxon>
        <taxon>Flavobacteriales</taxon>
        <taxon>Flavobacteriaceae</taxon>
        <taxon>Flavobacterium</taxon>
    </lineage>
</organism>
<keyword evidence="1" id="KW-0812">Transmembrane</keyword>
<sequence length="171" mass="20145">MQRQRTVHNSPQNGGFLQILKDYWFVILGLFLVVPFLIRYLKDANTSITVNNQQEEEKLYKAQNENPVTQLVGLNAITTRVELHDIARNIAFNLGTNIRTKEVTWLDSAWWNVKGLTENDEKAYNQLKKINYVASRDLVTKCYYFLTRRNLMNDVKELLDDEYKEKLPLFK</sequence>
<keyword evidence="1" id="KW-1133">Transmembrane helix</keyword>
<name>A0ABY3CG56_9FLAO</name>
<gene>
    <name evidence="2" type="ORF">FNW12_15855</name>
</gene>
<evidence type="ECO:0000256" key="1">
    <source>
        <dbReference type="SAM" id="Phobius"/>
    </source>
</evidence>
<accession>A0ABY3CG56</accession>
<keyword evidence="3" id="KW-1185">Reference proteome</keyword>
<evidence type="ECO:0008006" key="4">
    <source>
        <dbReference type="Google" id="ProtNLM"/>
    </source>
</evidence>
<feature type="transmembrane region" description="Helical" evidence="1">
    <location>
        <begin position="23"/>
        <end position="41"/>
    </location>
</feature>
<keyword evidence="1" id="KW-0472">Membrane</keyword>
<protein>
    <recommendedName>
        <fullName evidence="4">DUF4129 domain-containing protein</fullName>
    </recommendedName>
</protein>
<evidence type="ECO:0000313" key="2">
    <source>
        <dbReference type="EMBL" id="TRX02879.1"/>
    </source>
</evidence>
<dbReference type="EMBL" id="VJZN01000037">
    <property type="protein sequence ID" value="TRX02879.1"/>
    <property type="molecule type" value="Genomic_DNA"/>
</dbReference>
<evidence type="ECO:0000313" key="3">
    <source>
        <dbReference type="Proteomes" id="UP000318528"/>
    </source>
</evidence>
<dbReference type="RefSeq" id="WP_143388703.1">
    <property type="nucleotide sequence ID" value="NZ_VJZM01000037.1"/>
</dbReference>
<reference evidence="2 3" key="1">
    <citation type="submission" date="2019-07" db="EMBL/GenBank/DDBJ databases">
        <title>Novel species of Flavobacterium.</title>
        <authorList>
            <person name="Liu Q."/>
            <person name="Xin Y.-H."/>
        </authorList>
    </citation>
    <scope>NUCLEOTIDE SEQUENCE [LARGE SCALE GENOMIC DNA]</scope>
    <source>
        <strain evidence="2 3">GSP39</strain>
    </source>
</reference>
<dbReference type="Proteomes" id="UP000318528">
    <property type="component" value="Unassembled WGS sequence"/>
</dbReference>
<proteinExistence type="predicted"/>
<comment type="caution">
    <text evidence="2">The sequence shown here is derived from an EMBL/GenBank/DDBJ whole genome shotgun (WGS) entry which is preliminary data.</text>
</comment>